<evidence type="ECO:0000256" key="3">
    <source>
        <dbReference type="ARBA" id="ARBA00022723"/>
    </source>
</evidence>
<dbReference type="EMBL" id="BBIO01000003">
    <property type="protein sequence ID" value="GAK44378.1"/>
    <property type="molecule type" value="Genomic_DNA"/>
</dbReference>
<feature type="domain" description="Manganese/iron superoxide dismutase N-terminal" evidence="8">
    <location>
        <begin position="2"/>
        <end position="86"/>
    </location>
</feature>
<dbReference type="PRINTS" id="PR01703">
    <property type="entry name" value="MNSODISMTASE"/>
</dbReference>
<keyword evidence="5" id="KW-0408">Iron</keyword>
<keyword evidence="11" id="KW-1185">Reference proteome</keyword>
<evidence type="ECO:0000256" key="2">
    <source>
        <dbReference type="ARBA" id="ARBA00012682"/>
    </source>
</evidence>
<dbReference type="GO" id="GO:0046872">
    <property type="term" value="F:metal ion binding"/>
    <property type="evidence" value="ECO:0007669"/>
    <property type="project" value="UniProtKB-KW"/>
</dbReference>
<dbReference type="AlphaFoldDB" id="A0A081B8L0"/>
<dbReference type="InterPro" id="IPR036314">
    <property type="entry name" value="SOD_C_sf"/>
</dbReference>
<feature type="binding site" evidence="6">
    <location>
        <position position="160"/>
    </location>
    <ligand>
        <name>Mn(2+)</name>
        <dbReference type="ChEBI" id="CHEBI:29035"/>
    </ligand>
</feature>
<evidence type="ECO:0000256" key="7">
    <source>
        <dbReference type="RuleBase" id="RU000414"/>
    </source>
</evidence>
<evidence type="ECO:0000259" key="8">
    <source>
        <dbReference type="Pfam" id="PF00081"/>
    </source>
</evidence>
<comment type="catalytic activity">
    <reaction evidence="7">
        <text>2 superoxide + 2 H(+) = H2O2 + O2</text>
        <dbReference type="Rhea" id="RHEA:20696"/>
        <dbReference type="ChEBI" id="CHEBI:15378"/>
        <dbReference type="ChEBI" id="CHEBI:15379"/>
        <dbReference type="ChEBI" id="CHEBI:16240"/>
        <dbReference type="ChEBI" id="CHEBI:18421"/>
        <dbReference type="EC" id="1.15.1.1"/>
    </reaction>
</comment>
<dbReference type="InterPro" id="IPR001189">
    <property type="entry name" value="Mn/Fe_SOD"/>
</dbReference>
<feature type="binding site" evidence="6">
    <location>
        <position position="78"/>
    </location>
    <ligand>
        <name>Mn(2+)</name>
        <dbReference type="ChEBI" id="CHEBI:29035"/>
    </ligand>
</feature>
<feature type="domain" description="Manganese/iron superoxide dismutase C-terminal" evidence="9">
    <location>
        <begin position="93"/>
        <end position="193"/>
    </location>
</feature>
<evidence type="ECO:0000313" key="10">
    <source>
        <dbReference type="EMBL" id="GAK44378.1"/>
    </source>
</evidence>
<comment type="function">
    <text evidence="7">Destroys radicals which are normally produced within the cells and which are toxic to biological systems.</text>
</comment>
<dbReference type="Pfam" id="PF00081">
    <property type="entry name" value="Sod_Fe_N"/>
    <property type="match status" value="1"/>
</dbReference>
<dbReference type="RefSeq" id="WP_045443458.1">
    <property type="nucleotide sequence ID" value="NZ_BBIO01000003.1"/>
</dbReference>
<dbReference type="Gene3D" id="1.10.287.990">
    <property type="entry name" value="Fe,Mn superoxide dismutase (SOD) domain"/>
    <property type="match status" value="1"/>
</dbReference>
<name>A0A081B8L0_9HYPH</name>
<dbReference type="eggNOG" id="COG0605">
    <property type="taxonomic scope" value="Bacteria"/>
</dbReference>
<keyword evidence="4 7" id="KW-0560">Oxidoreductase</keyword>
<dbReference type="InterPro" id="IPR019831">
    <property type="entry name" value="Mn/Fe_SOD_N"/>
</dbReference>
<dbReference type="SUPFAM" id="SSF46609">
    <property type="entry name" value="Fe,Mn superoxide dismutase (SOD), N-terminal domain"/>
    <property type="match status" value="1"/>
</dbReference>
<evidence type="ECO:0000256" key="4">
    <source>
        <dbReference type="ARBA" id="ARBA00023002"/>
    </source>
</evidence>
<dbReference type="PROSITE" id="PS00088">
    <property type="entry name" value="SOD_MN"/>
    <property type="match status" value="1"/>
</dbReference>
<comment type="similarity">
    <text evidence="1 7">Belongs to the iron/manganese superoxide dismutase family.</text>
</comment>
<evidence type="ECO:0000256" key="1">
    <source>
        <dbReference type="ARBA" id="ARBA00008714"/>
    </source>
</evidence>
<dbReference type="Proteomes" id="UP000028702">
    <property type="component" value="Unassembled WGS sequence"/>
</dbReference>
<dbReference type="Pfam" id="PF02777">
    <property type="entry name" value="Sod_Fe_C"/>
    <property type="match status" value="1"/>
</dbReference>
<accession>A0A081B8L0</accession>
<sequence length="206" mass="22694">MTFELPDLPYAKDALEPAMSAKTLEFHHGKHHAGYVKKLNAAIEGTDYAGKDLVDILLAADKKGDTGVFNNAAQSWNHEFFWNCMAPEAGGAPTGKIGAAIEKVFGSADKFREEFVKAGAGRFGSGWVWLVADGDTLKIVSTPNAETPHLKGQTPLLVCDVWEHAYYLDYQNQRDSFLETFLEKLVNWRFVEAQLEATEAGKKLAA</sequence>
<evidence type="ECO:0000256" key="6">
    <source>
        <dbReference type="PIRSR" id="PIRSR000349-1"/>
    </source>
</evidence>
<feature type="binding site" evidence="6">
    <location>
        <position position="164"/>
    </location>
    <ligand>
        <name>Mn(2+)</name>
        <dbReference type="ChEBI" id="CHEBI:29035"/>
    </ligand>
</feature>
<dbReference type="PANTHER" id="PTHR42769:SF3">
    <property type="entry name" value="SUPEROXIDE DISMUTASE [FE] 2, CHLOROPLASTIC"/>
    <property type="match status" value="1"/>
</dbReference>
<proteinExistence type="inferred from homology"/>
<keyword evidence="3 6" id="KW-0479">Metal-binding</keyword>
<evidence type="ECO:0000256" key="5">
    <source>
        <dbReference type="ARBA" id="ARBA00023004"/>
    </source>
</evidence>
<dbReference type="PIRSF" id="PIRSF000349">
    <property type="entry name" value="SODismutase"/>
    <property type="match status" value="1"/>
</dbReference>
<dbReference type="InterPro" id="IPR019832">
    <property type="entry name" value="Mn/Fe_SOD_C"/>
</dbReference>
<protein>
    <recommendedName>
        <fullName evidence="2 7">Superoxide dismutase</fullName>
        <ecNumber evidence="2 7">1.15.1.1</ecNumber>
    </recommendedName>
</protein>
<evidence type="ECO:0000259" key="9">
    <source>
        <dbReference type="Pfam" id="PF02777"/>
    </source>
</evidence>
<reference evidence="10 11" key="1">
    <citation type="submission" date="2014-07" db="EMBL/GenBank/DDBJ databases">
        <title>Tepidicaulis marinum gen. nov., sp. nov., a novel marine bacterium denitrifying nitrate to nitrous oxide strictly under microaerobic conditions.</title>
        <authorList>
            <person name="Takeuchi M."/>
            <person name="Yamagishi T."/>
            <person name="Kamagata Y."/>
            <person name="Oshima K."/>
            <person name="Hattori M."/>
            <person name="Katayama T."/>
            <person name="Hanada S."/>
            <person name="Tamaki H."/>
            <person name="Marumo K."/>
            <person name="Maeda H."/>
            <person name="Nedachi M."/>
            <person name="Iwasaki W."/>
            <person name="Suwa Y."/>
            <person name="Sakata S."/>
        </authorList>
    </citation>
    <scope>NUCLEOTIDE SEQUENCE [LARGE SCALE GENOMIC DNA]</scope>
    <source>
        <strain evidence="10 11">MA2</strain>
    </source>
</reference>
<dbReference type="SUPFAM" id="SSF54719">
    <property type="entry name" value="Fe,Mn superoxide dismutase (SOD), C-terminal domain"/>
    <property type="match status" value="1"/>
</dbReference>
<evidence type="ECO:0000313" key="11">
    <source>
        <dbReference type="Proteomes" id="UP000028702"/>
    </source>
</evidence>
<dbReference type="EC" id="1.15.1.1" evidence="2 7"/>
<organism evidence="10 11">
    <name type="scientific">Tepidicaulis marinus</name>
    <dbReference type="NCBI Taxonomy" id="1333998"/>
    <lineage>
        <taxon>Bacteria</taxon>
        <taxon>Pseudomonadati</taxon>
        <taxon>Pseudomonadota</taxon>
        <taxon>Alphaproteobacteria</taxon>
        <taxon>Hyphomicrobiales</taxon>
        <taxon>Parvibaculaceae</taxon>
        <taxon>Tepidicaulis</taxon>
    </lineage>
</organism>
<dbReference type="STRING" id="1333998.M2A_0877"/>
<gene>
    <name evidence="10" type="ORF">M2A_0877</name>
</gene>
<comment type="caution">
    <text evidence="10">The sequence shown here is derived from an EMBL/GenBank/DDBJ whole genome shotgun (WGS) entry which is preliminary data.</text>
</comment>
<dbReference type="FunFam" id="1.10.287.990:FF:000002">
    <property type="entry name" value="Superoxide dismutase"/>
    <property type="match status" value="1"/>
</dbReference>
<dbReference type="Gene3D" id="3.55.40.20">
    <property type="entry name" value="Iron/manganese superoxide dismutase, C-terminal domain"/>
    <property type="match status" value="1"/>
</dbReference>
<feature type="binding site" evidence="6">
    <location>
        <position position="27"/>
    </location>
    <ligand>
        <name>Mn(2+)</name>
        <dbReference type="ChEBI" id="CHEBI:29035"/>
    </ligand>
</feature>
<dbReference type="InterPro" id="IPR036324">
    <property type="entry name" value="Mn/Fe_SOD_N_sf"/>
</dbReference>
<dbReference type="PANTHER" id="PTHR42769">
    <property type="entry name" value="SUPEROXIDE DISMUTASE"/>
    <property type="match status" value="1"/>
</dbReference>
<dbReference type="GO" id="GO:0004784">
    <property type="term" value="F:superoxide dismutase activity"/>
    <property type="evidence" value="ECO:0007669"/>
    <property type="project" value="UniProtKB-EC"/>
</dbReference>
<dbReference type="InterPro" id="IPR019833">
    <property type="entry name" value="Mn/Fe_SOD_BS"/>
</dbReference>